<dbReference type="InterPro" id="IPR000488">
    <property type="entry name" value="Death_dom"/>
</dbReference>
<feature type="disulfide bond" evidence="9">
    <location>
        <begin position="9"/>
        <end position="24"/>
    </location>
</feature>
<evidence type="ECO:0000256" key="10">
    <source>
        <dbReference type="SAM" id="Phobius"/>
    </source>
</evidence>
<sequence length="309" mass="35043">NGSSKCLPCKEDEFIEYPNDFPKCFGCRTCREDQVQLSPCTATRNTQCGCRNGTFCSPDHPCEMCQKCRARCLDGEVERAPCTPHSDRQCGPPAAAASNLWYLWLLPVIILFIGIVCWCYCRQRGLHAGECWLCGSWHGAAARERSEELLRRCYPGGRGAQDNEHNERLSRQQQELLPPGLGLGAPLTEVCERVCPFVPGIMVWCLTVPPPLRLERSFDFFPEEIDLKHWKKYGRALDLRENDMAFASKNGECSPEALVQMLRTWLQKQGMEASINVLLETLYEIDLGGVAERISSRLVQRGLYKYEEV</sequence>
<feature type="non-terminal residue" evidence="13">
    <location>
        <position position="309"/>
    </location>
</feature>
<dbReference type="Gene3D" id="1.10.533.10">
    <property type="entry name" value="Death Domain, Fas"/>
    <property type="match status" value="1"/>
</dbReference>
<keyword evidence="7" id="KW-0675">Receptor</keyword>
<dbReference type="InterPro" id="IPR011029">
    <property type="entry name" value="DEATH-like_dom_sf"/>
</dbReference>
<feature type="repeat" description="TNFR-Cys" evidence="9">
    <location>
        <begin position="8"/>
        <end position="48"/>
    </location>
</feature>
<reference evidence="13 14" key="1">
    <citation type="submission" date="2019-09" db="EMBL/GenBank/DDBJ databases">
        <title>Bird 10,000 Genomes (B10K) Project - Family phase.</title>
        <authorList>
            <person name="Zhang G."/>
        </authorList>
    </citation>
    <scope>NUCLEOTIDE SEQUENCE [LARGE SCALE GENOMIC DNA]</scope>
    <source>
        <strain evidence="13">B10K-MSB-42743</strain>
        <tissue evidence="13">Heart</tissue>
    </source>
</reference>
<evidence type="ECO:0000256" key="9">
    <source>
        <dbReference type="PROSITE-ProRule" id="PRU00206"/>
    </source>
</evidence>
<evidence type="ECO:0000313" key="14">
    <source>
        <dbReference type="Proteomes" id="UP000545332"/>
    </source>
</evidence>
<dbReference type="Proteomes" id="UP000545332">
    <property type="component" value="Unassembled WGS sequence"/>
</dbReference>
<gene>
    <name evidence="13" type="primary">Tnfrsf10b</name>
    <name evidence="13" type="ORF">CRYSOU_R02629</name>
</gene>
<comment type="subcellular location">
    <subcellularLocation>
        <location evidence="1">Membrane</location>
    </subcellularLocation>
</comment>
<feature type="disulfide bond" evidence="9">
    <location>
        <begin position="30"/>
        <end position="48"/>
    </location>
</feature>
<dbReference type="Gene3D" id="2.10.50.10">
    <property type="entry name" value="Tumor Necrosis Factor Receptor, subunit A, domain 2"/>
    <property type="match status" value="2"/>
</dbReference>
<dbReference type="SUPFAM" id="SSF47986">
    <property type="entry name" value="DEATH domain"/>
    <property type="match status" value="1"/>
</dbReference>
<dbReference type="InterPro" id="IPR034029">
    <property type="entry name" value="TNFRSF10A/B_death"/>
</dbReference>
<feature type="disulfide bond" evidence="9">
    <location>
        <begin position="50"/>
        <end position="65"/>
    </location>
</feature>
<name>A0A7K4KTE7_9AVES</name>
<dbReference type="InterPro" id="IPR001368">
    <property type="entry name" value="TNFR/NGFR_Cys_rich_reg"/>
</dbReference>
<evidence type="ECO:0000313" key="13">
    <source>
        <dbReference type="EMBL" id="NWI19429.1"/>
    </source>
</evidence>
<evidence type="ECO:0000256" key="6">
    <source>
        <dbReference type="ARBA" id="ARBA00023157"/>
    </source>
</evidence>
<dbReference type="SMART" id="SM00005">
    <property type="entry name" value="DEATH"/>
    <property type="match status" value="1"/>
</dbReference>
<dbReference type="GO" id="GO:0043065">
    <property type="term" value="P:positive regulation of apoptotic process"/>
    <property type="evidence" value="ECO:0007669"/>
    <property type="project" value="TreeGrafter"/>
</dbReference>
<dbReference type="Pfam" id="PF00531">
    <property type="entry name" value="Death"/>
    <property type="match status" value="1"/>
</dbReference>
<feature type="domain" description="TNFR-Cys" evidence="12">
    <location>
        <begin position="49"/>
        <end position="90"/>
    </location>
</feature>
<dbReference type="SMART" id="SM00208">
    <property type="entry name" value="TNFR"/>
    <property type="match status" value="2"/>
</dbReference>
<proteinExistence type="predicted"/>
<feature type="disulfide bond" evidence="9">
    <location>
        <begin position="72"/>
        <end position="90"/>
    </location>
</feature>
<dbReference type="OrthoDB" id="9417953at2759"/>
<dbReference type="AlphaFoldDB" id="A0A7K4KTE7"/>
<feature type="disulfide bond" evidence="9">
    <location>
        <begin position="27"/>
        <end position="40"/>
    </location>
</feature>
<comment type="caution">
    <text evidence="9">Lacks conserved residue(s) required for the propagation of feature annotation.</text>
</comment>
<evidence type="ECO:0000256" key="5">
    <source>
        <dbReference type="ARBA" id="ARBA00023136"/>
    </source>
</evidence>
<dbReference type="EMBL" id="VWPX01017355">
    <property type="protein sequence ID" value="NWI19429.1"/>
    <property type="molecule type" value="Genomic_DNA"/>
</dbReference>
<evidence type="ECO:0000256" key="1">
    <source>
        <dbReference type="ARBA" id="ARBA00004370"/>
    </source>
</evidence>
<keyword evidence="14" id="KW-1185">Reference proteome</keyword>
<dbReference type="PROSITE" id="PS50017">
    <property type="entry name" value="DEATH_DOMAIN"/>
    <property type="match status" value="1"/>
</dbReference>
<feature type="domain" description="Death" evidence="11">
    <location>
        <begin position="230"/>
        <end position="298"/>
    </location>
</feature>
<keyword evidence="5 10" id="KW-0472">Membrane</keyword>
<dbReference type="PANTHER" id="PTHR46330:SF17">
    <property type="entry name" value="TUMOR NECROSIS FACTOR RECEPTOR SUPERFAMILY, MEMBER 10B"/>
    <property type="match status" value="1"/>
</dbReference>
<dbReference type="InterPro" id="IPR052491">
    <property type="entry name" value="TNFRSF10"/>
</dbReference>
<evidence type="ECO:0000256" key="3">
    <source>
        <dbReference type="ARBA" id="ARBA00022729"/>
    </source>
</evidence>
<keyword evidence="10" id="KW-0812">Transmembrane</keyword>
<accession>A0A7K4KTE7</accession>
<dbReference type="Pfam" id="PF00020">
    <property type="entry name" value="TNFR_c6"/>
    <property type="match status" value="2"/>
</dbReference>
<evidence type="ECO:0000256" key="2">
    <source>
        <dbReference type="ARBA" id="ARBA00022703"/>
    </source>
</evidence>
<feature type="transmembrane region" description="Helical" evidence="10">
    <location>
        <begin position="101"/>
        <end position="121"/>
    </location>
</feature>
<keyword evidence="3" id="KW-0732">Signal</keyword>
<keyword evidence="10" id="KW-1133">Transmembrane helix</keyword>
<keyword evidence="4" id="KW-0677">Repeat</keyword>
<evidence type="ECO:0000256" key="4">
    <source>
        <dbReference type="ARBA" id="ARBA00022737"/>
    </source>
</evidence>
<evidence type="ECO:0000256" key="8">
    <source>
        <dbReference type="ARBA" id="ARBA00023180"/>
    </source>
</evidence>
<keyword evidence="2" id="KW-0053">Apoptosis</keyword>
<keyword evidence="6 9" id="KW-1015">Disulfide bond</keyword>
<dbReference type="CDD" id="cd08315">
    <property type="entry name" value="Death_TRAILR_DR4_DR5"/>
    <property type="match status" value="1"/>
</dbReference>
<evidence type="ECO:0000259" key="11">
    <source>
        <dbReference type="PROSITE" id="PS50017"/>
    </source>
</evidence>
<dbReference type="FunFam" id="2.10.50.10:FF:000004">
    <property type="entry name" value="Tumor necrosis factor receptor superfamily member 6"/>
    <property type="match status" value="1"/>
</dbReference>
<dbReference type="SUPFAM" id="SSF57586">
    <property type="entry name" value="TNF receptor-like"/>
    <property type="match status" value="1"/>
</dbReference>
<feature type="repeat" description="TNFR-Cys" evidence="9">
    <location>
        <begin position="49"/>
        <end position="90"/>
    </location>
</feature>
<protein>
    <submittedName>
        <fullName evidence="13">TR10B factor</fullName>
    </submittedName>
</protein>
<keyword evidence="8" id="KW-0325">Glycoprotein</keyword>
<organism evidence="13 14">
    <name type="scientific">Crypturellus soui</name>
    <dbReference type="NCBI Taxonomy" id="458187"/>
    <lineage>
        <taxon>Eukaryota</taxon>
        <taxon>Metazoa</taxon>
        <taxon>Chordata</taxon>
        <taxon>Craniata</taxon>
        <taxon>Vertebrata</taxon>
        <taxon>Euteleostomi</taxon>
        <taxon>Archelosauria</taxon>
        <taxon>Archosauria</taxon>
        <taxon>Dinosauria</taxon>
        <taxon>Saurischia</taxon>
        <taxon>Theropoda</taxon>
        <taxon>Coelurosauria</taxon>
        <taxon>Aves</taxon>
        <taxon>Palaeognathae</taxon>
        <taxon>Tinamiformes</taxon>
        <taxon>Tinamidae</taxon>
        <taxon>Crypturellus</taxon>
    </lineage>
</organism>
<dbReference type="GO" id="GO:0036462">
    <property type="term" value="P:TRAIL-activated apoptotic signaling pathway"/>
    <property type="evidence" value="ECO:0007669"/>
    <property type="project" value="TreeGrafter"/>
</dbReference>
<comment type="caution">
    <text evidence="13">The sequence shown here is derived from an EMBL/GenBank/DDBJ whole genome shotgun (WGS) entry which is preliminary data.</text>
</comment>
<feature type="non-terminal residue" evidence="13">
    <location>
        <position position="1"/>
    </location>
</feature>
<dbReference type="GO" id="GO:0004888">
    <property type="term" value="F:transmembrane signaling receptor activity"/>
    <property type="evidence" value="ECO:0007669"/>
    <property type="project" value="UniProtKB-ARBA"/>
</dbReference>
<evidence type="ECO:0000256" key="7">
    <source>
        <dbReference type="ARBA" id="ARBA00023170"/>
    </source>
</evidence>
<evidence type="ECO:0000259" key="12">
    <source>
        <dbReference type="PROSITE" id="PS50050"/>
    </source>
</evidence>
<dbReference type="GO" id="GO:0005886">
    <property type="term" value="C:plasma membrane"/>
    <property type="evidence" value="ECO:0007669"/>
    <property type="project" value="TreeGrafter"/>
</dbReference>
<dbReference type="PANTHER" id="PTHR46330">
    <property type="entry name" value="TUMOR NECROSIS FACTOR RECEPTOR SUPERFAMILY MEMBER 10B"/>
    <property type="match status" value="1"/>
</dbReference>
<dbReference type="GO" id="GO:0009986">
    <property type="term" value="C:cell surface"/>
    <property type="evidence" value="ECO:0007669"/>
    <property type="project" value="TreeGrafter"/>
</dbReference>
<feature type="domain" description="TNFR-Cys" evidence="12">
    <location>
        <begin position="8"/>
        <end position="48"/>
    </location>
</feature>
<dbReference type="PROSITE" id="PS50050">
    <property type="entry name" value="TNFR_NGFR_2"/>
    <property type="match status" value="2"/>
</dbReference>